<dbReference type="SUPFAM" id="SSF56601">
    <property type="entry name" value="beta-lactamase/transpeptidase-like"/>
    <property type="match status" value="1"/>
</dbReference>
<feature type="signal peptide" evidence="1">
    <location>
        <begin position="1"/>
        <end position="25"/>
    </location>
</feature>
<comment type="caution">
    <text evidence="3">The sequence shown here is derived from an EMBL/GenBank/DDBJ whole genome shotgun (WGS) entry which is preliminary data.</text>
</comment>
<accession>A0AA36G2H1</accession>
<dbReference type="AlphaFoldDB" id="A0AA36G2H1"/>
<keyword evidence="4" id="KW-1185">Reference proteome</keyword>
<feature type="domain" description="Beta-lactamase-related" evidence="2">
    <location>
        <begin position="62"/>
        <end position="421"/>
    </location>
</feature>
<feature type="chain" id="PRO_5041305551" description="Beta-lactamase-related domain-containing protein" evidence="1">
    <location>
        <begin position="26"/>
        <end position="451"/>
    </location>
</feature>
<dbReference type="Gene3D" id="3.40.710.10">
    <property type="entry name" value="DD-peptidase/beta-lactamase superfamily"/>
    <property type="match status" value="1"/>
</dbReference>
<feature type="non-terminal residue" evidence="3">
    <location>
        <position position="1"/>
    </location>
</feature>
<organism evidence="3 4">
    <name type="scientific">Mesorhabditis spiculigera</name>
    <dbReference type="NCBI Taxonomy" id="96644"/>
    <lineage>
        <taxon>Eukaryota</taxon>
        <taxon>Metazoa</taxon>
        <taxon>Ecdysozoa</taxon>
        <taxon>Nematoda</taxon>
        <taxon>Chromadorea</taxon>
        <taxon>Rhabditida</taxon>
        <taxon>Rhabditina</taxon>
        <taxon>Rhabditomorpha</taxon>
        <taxon>Rhabditoidea</taxon>
        <taxon>Rhabditidae</taxon>
        <taxon>Mesorhabditinae</taxon>
        <taxon>Mesorhabditis</taxon>
    </lineage>
</organism>
<dbReference type="InterPro" id="IPR052907">
    <property type="entry name" value="Beta-lactamase/esterase"/>
</dbReference>
<keyword evidence="1" id="KW-0732">Signal</keyword>
<dbReference type="Proteomes" id="UP001177023">
    <property type="component" value="Unassembled WGS sequence"/>
</dbReference>
<gene>
    <name evidence="3" type="ORF">MSPICULIGERA_LOCUS14110</name>
</gene>
<sequence>MRPGKDRRFLPVLLVVSVPFLLVQLQRYLSVLPDDGDLVHGFVNESFLGVYDVFRENFLYGLERDGASISVYHKGEQVVHLWGGLSNRKENKTWNVNTRSAYFSMTKAISALCVAMLVDKGMLEYGDLVTKYWPEYGQAGKNRTTIEDVLTHKAGLPYIDDDISMEDVEYPEIWMEKFEKAKPIWEPGTATGYHPVTFGFLADGIVRKVTGRGIQQFFQEELGRKYGLNIRIGNSPREAHHVARISQPSMEEYLRAIVYDPRMVVMLSFLFVRPFDSVIDKIRSNPSWLVMEYEKIALNDPEVLKLNLPAVTGVGTADALARLFSLAIDGTLLSKSTLEQLAHPTVDDWHFERTVVWPVMKGHGFFYEPHPFISGAYLFGHPGYGGQQLVVDPNTGTTIVYVSNGLKTGSGLLCNTYMRLLDATYKYVTFPSYATFLAYGLSVKSLQAIRV</sequence>
<evidence type="ECO:0000313" key="4">
    <source>
        <dbReference type="Proteomes" id="UP001177023"/>
    </source>
</evidence>
<dbReference type="EMBL" id="CATQJA010002641">
    <property type="protein sequence ID" value="CAJ0575806.1"/>
    <property type="molecule type" value="Genomic_DNA"/>
</dbReference>
<protein>
    <recommendedName>
        <fullName evidence="2">Beta-lactamase-related domain-containing protein</fullName>
    </recommendedName>
</protein>
<evidence type="ECO:0000259" key="2">
    <source>
        <dbReference type="Pfam" id="PF00144"/>
    </source>
</evidence>
<name>A0AA36G2H1_9BILA</name>
<dbReference type="Pfam" id="PF00144">
    <property type="entry name" value="Beta-lactamase"/>
    <property type="match status" value="1"/>
</dbReference>
<proteinExistence type="predicted"/>
<reference evidence="3" key="1">
    <citation type="submission" date="2023-06" db="EMBL/GenBank/DDBJ databases">
        <authorList>
            <person name="Delattre M."/>
        </authorList>
    </citation>
    <scope>NUCLEOTIDE SEQUENCE</scope>
    <source>
        <strain evidence="3">AF72</strain>
    </source>
</reference>
<evidence type="ECO:0000256" key="1">
    <source>
        <dbReference type="SAM" id="SignalP"/>
    </source>
</evidence>
<dbReference type="InterPro" id="IPR001466">
    <property type="entry name" value="Beta-lactam-related"/>
</dbReference>
<dbReference type="PANTHER" id="PTHR43319:SF7">
    <property type="entry name" value="BETA-LACTAMASE-RELATED DOMAIN-CONTAINING PROTEIN"/>
    <property type="match status" value="1"/>
</dbReference>
<dbReference type="InterPro" id="IPR012338">
    <property type="entry name" value="Beta-lactam/transpept-like"/>
</dbReference>
<dbReference type="PANTHER" id="PTHR43319">
    <property type="entry name" value="BETA-LACTAMASE-RELATED"/>
    <property type="match status" value="1"/>
</dbReference>
<evidence type="ECO:0000313" key="3">
    <source>
        <dbReference type="EMBL" id="CAJ0575806.1"/>
    </source>
</evidence>